<sequence>MKGLLQTTLPIAPLLSIATSTGTPCSLLPTPSIPGASILAFTANSVTNLTVPASLGVAATSPLSFCNVTVVHTHPGDNDTVTAFIWLPIPSLWNNRFQAIGGGGYATGSGPFGLGPSVQAGFSSATTDGSNIGAPSGFAINPAFLLPNGSIAYPLLEDYAGRSLHDMALLGKSVTESYYGTPAKYSYWNGCSTGGREGYTEAQRYPTDFNGILANAPAINMVKIPFSIGWPYEVMAQQQTVPPQCILDAFSYAAIALCDGLDGVLDGVISDTANCHFTPYSIVGHSIPCTETGTNVTVTKAHALIATKILQGPRAPNGTQLWYGYPPGSGLSDLFVIPPVETLPNGTTIPIADPLYSNFIEYFMFQNPNYDISSISYSEYASVFNEAVSEYGAILETDNPDLSAFRDAGGKIITWHGMADDLIPPSGTLNYRRRVEKLMGGAETVDEFYRLFMVPGVAHCGGGLGALPTDEQEKLMAWVEEGVVPQTLDAQKVEGGARKGGSTMTCY</sequence>
<comment type="caution">
    <text evidence="9">The sequence shown here is derived from an EMBL/GenBank/DDBJ whole genome shotgun (WGS) entry which is preliminary data.</text>
</comment>
<dbReference type="EMBL" id="JAAMPI010001236">
    <property type="protein sequence ID" value="KAF4626056.1"/>
    <property type="molecule type" value="Genomic_DNA"/>
</dbReference>
<reference evidence="9 10" key="1">
    <citation type="submission" date="2020-03" db="EMBL/GenBank/DDBJ databases">
        <title>Draft Genome Sequence of Cudoniella acicularis.</title>
        <authorList>
            <person name="Buettner E."/>
            <person name="Kellner H."/>
        </authorList>
    </citation>
    <scope>NUCLEOTIDE SEQUENCE [LARGE SCALE GENOMIC DNA]</scope>
    <source>
        <strain evidence="9 10">DSM 108380</strain>
    </source>
</reference>
<keyword evidence="6" id="KW-0106">Calcium</keyword>
<keyword evidence="4" id="KW-0732">Signal</keyword>
<evidence type="ECO:0000256" key="2">
    <source>
        <dbReference type="ARBA" id="ARBA00022487"/>
    </source>
</evidence>
<accession>A0A8H4RB32</accession>
<dbReference type="GO" id="GO:0046872">
    <property type="term" value="F:metal ion binding"/>
    <property type="evidence" value="ECO:0007669"/>
    <property type="project" value="UniProtKB-KW"/>
</dbReference>
<evidence type="ECO:0000256" key="4">
    <source>
        <dbReference type="ARBA" id="ARBA00022729"/>
    </source>
</evidence>
<evidence type="ECO:0000256" key="6">
    <source>
        <dbReference type="ARBA" id="ARBA00022837"/>
    </source>
</evidence>
<evidence type="ECO:0000256" key="8">
    <source>
        <dbReference type="RuleBase" id="RU361238"/>
    </source>
</evidence>
<dbReference type="GO" id="GO:0030600">
    <property type="term" value="F:feruloyl esterase activity"/>
    <property type="evidence" value="ECO:0007669"/>
    <property type="project" value="UniProtKB-ARBA"/>
</dbReference>
<comment type="similarity">
    <text evidence="1 8">Belongs to the tannase family.</text>
</comment>
<dbReference type="Proteomes" id="UP000566819">
    <property type="component" value="Unassembled WGS sequence"/>
</dbReference>
<keyword evidence="3" id="KW-0479">Metal-binding</keyword>
<keyword evidence="10" id="KW-1185">Reference proteome</keyword>
<evidence type="ECO:0000256" key="5">
    <source>
        <dbReference type="ARBA" id="ARBA00022801"/>
    </source>
</evidence>
<dbReference type="OrthoDB" id="3039123at2759"/>
<dbReference type="InterPro" id="IPR029058">
    <property type="entry name" value="AB_hydrolase_fold"/>
</dbReference>
<keyword evidence="5 8" id="KW-0378">Hydrolase</keyword>
<evidence type="ECO:0000313" key="9">
    <source>
        <dbReference type="EMBL" id="KAF4626056.1"/>
    </source>
</evidence>
<evidence type="ECO:0000256" key="7">
    <source>
        <dbReference type="ARBA" id="ARBA00023157"/>
    </source>
</evidence>
<proteinExistence type="inferred from homology"/>
<dbReference type="PANTHER" id="PTHR33938">
    <property type="entry name" value="FERULOYL ESTERASE B-RELATED"/>
    <property type="match status" value="1"/>
</dbReference>
<protein>
    <recommendedName>
        <fullName evidence="8">Carboxylic ester hydrolase</fullName>
        <ecNumber evidence="8">3.1.1.-</ecNumber>
    </recommendedName>
</protein>
<dbReference type="PANTHER" id="PTHR33938:SF8">
    <property type="entry name" value="CARBOXYLIC ESTER HYDROLASE"/>
    <property type="match status" value="1"/>
</dbReference>
<gene>
    <name evidence="9" type="ORF">G7Y89_g12104</name>
</gene>
<dbReference type="Pfam" id="PF07519">
    <property type="entry name" value="Tannase"/>
    <property type="match status" value="1"/>
</dbReference>
<keyword evidence="2" id="KW-0719">Serine esterase</keyword>
<dbReference type="EC" id="3.1.1.-" evidence="8"/>
<organism evidence="9 10">
    <name type="scientific">Cudoniella acicularis</name>
    <dbReference type="NCBI Taxonomy" id="354080"/>
    <lineage>
        <taxon>Eukaryota</taxon>
        <taxon>Fungi</taxon>
        <taxon>Dikarya</taxon>
        <taxon>Ascomycota</taxon>
        <taxon>Pezizomycotina</taxon>
        <taxon>Leotiomycetes</taxon>
        <taxon>Helotiales</taxon>
        <taxon>Tricladiaceae</taxon>
        <taxon>Cudoniella</taxon>
    </lineage>
</organism>
<name>A0A8H4RB32_9HELO</name>
<dbReference type="InterPro" id="IPR011118">
    <property type="entry name" value="Tannase/feruloyl_esterase"/>
</dbReference>
<dbReference type="SUPFAM" id="SSF53474">
    <property type="entry name" value="alpha/beta-Hydrolases"/>
    <property type="match status" value="1"/>
</dbReference>
<evidence type="ECO:0000256" key="1">
    <source>
        <dbReference type="ARBA" id="ARBA00006249"/>
    </source>
</evidence>
<dbReference type="AlphaFoldDB" id="A0A8H4RB32"/>
<evidence type="ECO:0000256" key="3">
    <source>
        <dbReference type="ARBA" id="ARBA00022723"/>
    </source>
</evidence>
<evidence type="ECO:0000313" key="10">
    <source>
        <dbReference type="Proteomes" id="UP000566819"/>
    </source>
</evidence>
<keyword evidence="7" id="KW-1015">Disulfide bond</keyword>